<accession>A0ACB9L2E3</accession>
<dbReference type="EMBL" id="CM042891">
    <property type="protein sequence ID" value="KAI4303705.1"/>
    <property type="molecule type" value="Genomic_DNA"/>
</dbReference>
<proteinExistence type="predicted"/>
<gene>
    <name evidence="1" type="ORF">MLD38_039304</name>
</gene>
<organism evidence="1 2">
    <name type="scientific">Melastoma candidum</name>
    <dbReference type="NCBI Taxonomy" id="119954"/>
    <lineage>
        <taxon>Eukaryota</taxon>
        <taxon>Viridiplantae</taxon>
        <taxon>Streptophyta</taxon>
        <taxon>Embryophyta</taxon>
        <taxon>Tracheophyta</taxon>
        <taxon>Spermatophyta</taxon>
        <taxon>Magnoliopsida</taxon>
        <taxon>eudicotyledons</taxon>
        <taxon>Gunneridae</taxon>
        <taxon>Pentapetalae</taxon>
        <taxon>rosids</taxon>
        <taxon>malvids</taxon>
        <taxon>Myrtales</taxon>
        <taxon>Melastomataceae</taxon>
        <taxon>Melastomatoideae</taxon>
        <taxon>Melastomateae</taxon>
        <taxon>Melastoma</taxon>
    </lineage>
</organism>
<keyword evidence="2" id="KW-1185">Reference proteome</keyword>
<sequence length="367" mass="40679">MEITNVSEYEELARQKLPRMVFDYYASGAEDQWTLRENRYAFTKIQFRPRILIDVSKIDMSTTVLGFKISMPIMIAPTAMQKMAHPEGEYATARAASAAGTIMTLSSWATSSVEEVASTGPGIRFFQLYVYKDRNVVAQLVRRAERAGFKAIALTVDTPRLGRREADIKNRFTLPPFLTLKNFEGLDLGKMDKANDSGLASYVAGQIDRTLSWKDVKWLQTITSLPILVKGVLTAEDTRIAIETGAAGIIVSNHGARQLDYVPATIRALEEVVKAAQGRVPVFLDGGVRRGTDVFKALALGASGIFIGRPVVFSLAVEGETGVRRALQMLRDEFELTMALSGCRSLKEITRNHIIADWDPPMFLPRL</sequence>
<dbReference type="Proteomes" id="UP001057402">
    <property type="component" value="Chromosome 12"/>
</dbReference>
<name>A0ACB9L2E3_9MYRT</name>
<protein>
    <submittedName>
        <fullName evidence="1">Uncharacterized protein</fullName>
    </submittedName>
</protein>
<reference evidence="2" key="1">
    <citation type="journal article" date="2023" name="Front. Plant Sci.">
        <title>Chromosomal-level genome assembly of Melastoma candidum provides insights into trichome evolution.</title>
        <authorList>
            <person name="Zhong Y."/>
            <person name="Wu W."/>
            <person name="Sun C."/>
            <person name="Zou P."/>
            <person name="Liu Y."/>
            <person name="Dai S."/>
            <person name="Zhou R."/>
        </authorList>
    </citation>
    <scope>NUCLEOTIDE SEQUENCE [LARGE SCALE GENOMIC DNA]</scope>
</reference>
<comment type="caution">
    <text evidence="1">The sequence shown here is derived from an EMBL/GenBank/DDBJ whole genome shotgun (WGS) entry which is preliminary data.</text>
</comment>
<evidence type="ECO:0000313" key="1">
    <source>
        <dbReference type="EMBL" id="KAI4303705.1"/>
    </source>
</evidence>
<evidence type="ECO:0000313" key="2">
    <source>
        <dbReference type="Proteomes" id="UP001057402"/>
    </source>
</evidence>